<organism evidence="4 5">
    <name type="scientific">Sphingomonas trueperi</name>
    <dbReference type="NCBI Taxonomy" id="53317"/>
    <lineage>
        <taxon>Bacteria</taxon>
        <taxon>Pseudomonadati</taxon>
        <taxon>Pseudomonadota</taxon>
        <taxon>Alphaproteobacteria</taxon>
        <taxon>Sphingomonadales</taxon>
        <taxon>Sphingomonadaceae</taxon>
        <taxon>Sphingomonas</taxon>
    </lineage>
</organism>
<gene>
    <name evidence="4" type="ORF">GGR89_003032</name>
</gene>
<feature type="domain" description="Inner membrane protein YqiJ N-terminal" evidence="3">
    <location>
        <begin position="11"/>
        <end position="109"/>
    </location>
</feature>
<feature type="transmembrane region" description="Helical" evidence="1">
    <location>
        <begin position="92"/>
        <end position="114"/>
    </location>
</feature>
<evidence type="ECO:0000256" key="1">
    <source>
        <dbReference type="SAM" id="Phobius"/>
    </source>
</evidence>
<name>A0A7X5Y159_9SPHN</name>
<dbReference type="AlphaFoldDB" id="A0A7X5Y159"/>
<dbReference type="Pfam" id="PF21001">
    <property type="entry name" value="YqiJ_N"/>
    <property type="match status" value="1"/>
</dbReference>
<reference evidence="4 5" key="1">
    <citation type="submission" date="2020-03" db="EMBL/GenBank/DDBJ databases">
        <title>Genomic Encyclopedia of Type Strains, Phase IV (KMG-IV): sequencing the most valuable type-strain genomes for metagenomic binning, comparative biology and taxonomic classification.</title>
        <authorList>
            <person name="Goeker M."/>
        </authorList>
    </citation>
    <scope>NUCLEOTIDE SEQUENCE [LARGE SCALE GENOMIC DNA]</scope>
    <source>
        <strain evidence="4 5">DSM 7225</strain>
    </source>
</reference>
<evidence type="ECO:0000259" key="3">
    <source>
        <dbReference type="Pfam" id="PF21001"/>
    </source>
</evidence>
<dbReference type="Proteomes" id="UP000531251">
    <property type="component" value="Unassembled WGS sequence"/>
</dbReference>
<protein>
    <recommendedName>
        <fullName evidence="6">DUF1449 family protein</fullName>
    </recommendedName>
</protein>
<evidence type="ECO:0008006" key="6">
    <source>
        <dbReference type="Google" id="ProtNLM"/>
    </source>
</evidence>
<feature type="transmembrane region" description="Helical" evidence="1">
    <location>
        <begin position="12"/>
        <end position="32"/>
    </location>
</feature>
<evidence type="ECO:0000313" key="5">
    <source>
        <dbReference type="Proteomes" id="UP000531251"/>
    </source>
</evidence>
<dbReference type="Pfam" id="PF07290">
    <property type="entry name" value="YqiJ_OB"/>
    <property type="match status" value="1"/>
</dbReference>
<keyword evidence="1" id="KW-0472">Membrane</keyword>
<evidence type="ECO:0000313" key="4">
    <source>
        <dbReference type="EMBL" id="NJB98695.1"/>
    </source>
</evidence>
<keyword evidence="1" id="KW-1133">Transmembrane helix</keyword>
<dbReference type="InterPro" id="IPR010840">
    <property type="entry name" value="YqiJ_OB"/>
</dbReference>
<feature type="domain" description="Inner membrane protein YqiJ OB-fold" evidence="2">
    <location>
        <begin position="133"/>
        <end position="196"/>
    </location>
</feature>
<dbReference type="EMBL" id="JAATJB010000010">
    <property type="protein sequence ID" value="NJB98695.1"/>
    <property type="molecule type" value="Genomic_DNA"/>
</dbReference>
<evidence type="ECO:0000259" key="2">
    <source>
        <dbReference type="Pfam" id="PF07290"/>
    </source>
</evidence>
<accession>A0A7X5Y159</accession>
<comment type="caution">
    <text evidence="4">The sequence shown here is derived from an EMBL/GenBank/DDBJ whole genome shotgun (WGS) entry which is preliminary data.</text>
</comment>
<dbReference type="InterPro" id="IPR048376">
    <property type="entry name" value="YqiJ_N"/>
</dbReference>
<feature type="transmembrane region" description="Helical" evidence="1">
    <location>
        <begin position="52"/>
        <end position="80"/>
    </location>
</feature>
<keyword evidence="1" id="KW-0812">Transmembrane</keyword>
<sequence>MLEVITAPGSVAFVTAIVLMLLIGIVQLLGLGGEWAELSPELDVDADASFDALAWLGVGRVPLLVSLILYLASFGLLGLLGQQLAHDWSGAALSGWIAAPAAALAALPLSALAARGVVRILPRDHSTAVPIESLVGATAQIVIGRAVAGSPARARTQDAHGQVHYVMVEPDGSGQQFEEGERVLLIRREGDGFRAISWGDHRLPRLEG</sequence>
<dbReference type="RefSeq" id="WP_125976311.1">
    <property type="nucleotide sequence ID" value="NZ_BAAADY010000018.1"/>
</dbReference>
<keyword evidence="5" id="KW-1185">Reference proteome</keyword>
<proteinExistence type="predicted"/>